<dbReference type="AlphaFoldDB" id="A0A229S5K7"/>
<gene>
    <name evidence="2" type="ORF">CFP71_20415</name>
</gene>
<keyword evidence="3" id="KW-1185">Reference proteome</keyword>
<dbReference type="PANTHER" id="PTHR18964">
    <property type="entry name" value="ROK (REPRESSOR, ORF, KINASE) FAMILY"/>
    <property type="match status" value="1"/>
</dbReference>
<evidence type="ECO:0000313" key="2">
    <source>
        <dbReference type="EMBL" id="OXM53999.1"/>
    </source>
</evidence>
<evidence type="ECO:0008006" key="4">
    <source>
        <dbReference type="Google" id="ProtNLM"/>
    </source>
</evidence>
<proteinExistence type="inferred from homology"/>
<dbReference type="InterPro" id="IPR000600">
    <property type="entry name" value="ROK"/>
</dbReference>
<dbReference type="OrthoDB" id="3534172at2"/>
<dbReference type="Gene3D" id="3.30.420.40">
    <property type="match status" value="2"/>
</dbReference>
<comment type="caution">
    <text evidence="2">The sequence shown here is derived from an EMBL/GenBank/DDBJ whole genome shotgun (WGS) entry which is preliminary data.</text>
</comment>
<sequence length="388" mass="41027">MRGEAGREMRRYNRSSVLTTLYHEGPSSRVELSDATGLSCSVVSRVVSELLSNRVIRTVGAADSRGGRPRILVEVNPAYGSVVGVDVTEDNVQIGLYDFALRQQAVSHFRAPGSLSDVGALSQRIIAGLRSVERAAKTTRGAIIGAGVAVPGPIGLPAGAELATELAGRSGLRIVLGDNRVRSLARAEGWLGAAGKAGRTAVVVLEAEAHVVLVEDRRIEWSGDWGHTTLVYDGRPCRCGARGCAETYIGADGVLERHRQLSGGTPKPGSKAGRRLLTAPHPELARETVGYLGASIAGMTNLLQPERVVLTGWFGRALTERHLDELRENLAQRALGPTTIEAGLATAATARIGAAALPICAFLEYGQDPRKVIPLEDGRPAGFPYAVP</sequence>
<dbReference type="InterPro" id="IPR036390">
    <property type="entry name" value="WH_DNA-bd_sf"/>
</dbReference>
<reference evidence="2 3" key="1">
    <citation type="submission" date="2017-07" db="EMBL/GenBank/DDBJ databases">
        <title>Amycolatopsis thailandensis Genome sequencing and assembly.</title>
        <authorList>
            <person name="Kaur N."/>
            <person name="Mayilraj S."/>
        </authorList>
    </citation>
    <scope>NUCLEOTIDE SEQUENCE [LARGE SCALE GENOMIC DNA]</scope>
    <source>
        <strain evidence="2 3">JCM 16380</strain>
    </source>
</reference>
<dbReference type="RefSeq" id="WP_093935468.1">
    <property type="nucleotide sequence ID" value="NZ_NMQT01000072.1"/>
</dbReference>
<dbReference type="EMBL" id="NMQT01000072">
    <property type="protein sequence ID" value="OXM53999.1"/>
    <property type="molecule type" value="Genomic_DNA"/>
</dbReference>
<dbReference type="Gene3D" id="1.10.10.10">
    <property type="entry name" value="Winged helix-like DNA-binding domain superfamily/Winged helix DNA-binding domain"/>
    <property type="match status" value="1"/>
</dbReference>
<evidence type="ECO:0000256" key="1">
    <source>
        <dbReference type="ARBA" id="ARBA00006479"/>
    </source>
</evidence>
<name>A0A229S5K7_9PSEU</name>
<protein>
    <recommendedName>
        <fullName evidence="4">Sugar kinase</fullName>
    </recommendedName>
</protein>
<evidence type="ECO:0000313" key="3">
    <source>
        <dbReference type="Proteomes" id="UP000215223"/>
    </source>
</evidence>
<accession>A0A229S5K7</accession>
<dbReference type="Pfam" id="PF00480">
    <property type="entry name" value="ROK"/>
    <property type="match status" value="1"/>
</dbReference>
<dbReference type="SUPFAM" id="SSF46785">
    <property type="entry name" value="Winged helix' DNA-binding domain"/>
    <property type="match status" value="1"/>
</dbReference>
<dbReference type="Proteomes" id="UP000215223">
    <property type="component" value="Unassembled WGS sequence"/>
</dbReference>
<dbReference type="PANTHER" id="PTHR18964:SF149">
    <property type="entry name" value="BIFUNCTIONAL UDP-N-ACETYLGLUCOSAMINE 2-EPIMERASE_N-ACETYLMANNOSAMINE KINASE"/>
    <property type="match status" value="1"/>
</dbReference>
<dbReference type="SUPFAM" id="SSF53067">
    <property type="entry name" value="Actin-like ATPase domain"/>
    <property type="match status" value="1"/>
</dbReference>
<dbReference type="InterPro" id="IPR036388">
    <property type="entry name" value="WH-like_DNA-bd_sf"/>
</dbReference>
<comment type="similarity">
    <text evidence="1">Belongs to the ROK (NagC/XylR) family.</text>
</comment>
<organism evidence="2 3">
    <name type="scientific">Amycolatopsis thailandensis</name>
    <dbReference type="NCBI Taxonomy" id="589330"/>
    <lineage>
        <taxon>Bacteria</taxon>
        <taxon>Bacillati</taxon>
        <taxon>Actinomycetota</taxon>
        <taxon>Actinomycetes</taxon>
        <taxon>Pseudonocardiales</taxon>
        <taxon>Pseudonocardiaceae</taxon>
        <taxon>Amycolatopsis</taxon>
    </lineage>
</organism>
<dbReference type="InterPro" id="IPR043129">
    <property type="entry name" value="ATPase_NBD"/>
</dbReference>